<comment type="caution">
    <text evidence="1">The sequence shown here is derived from an EMBL/GenBank/DDBJ whole genome shotgun (WGS) entry which is preliminary data.</text>
</comment>
<evidence type="ECO:0000313" key="1">
    <source>
        <dbReference type="EMBL" id="CAE7864336.1"/>
    </source>
</evidence>
<protein>
    <recommendedName>
        <fullName evidence="3">Peptidase A2 domain-containing protein</fullName>
    </recommendedName>
</protein>
<dbReference type="OrthoDB" id="421191at2759"/>
<feature type="non-terminal residue" evidence="1">
    <location>
        <position position="500"/>
    </location>
</feature>
<feature type="non-terminal residue" evidence="1">
    <location>
        <position position="1"/>
    </location>
</feature>
<dbReference type="Proteomes" id="UP000601435">
    <property type="component" value="Unassembled WGS sequence"/>
</dbReference>
<evidence type="ECO:0008006" key="3">
    <source>
        <dbReference type="Google" id="ProtNLM"/>
    </source>
</evidence>
<gene>
    <name evidence="1" type="ORF">SNEC2469_LOCUS27514</name>
</gene>
<name>A0A813ACL2_9DINO</name>
<accession>A0A813ACL2</accession>
<dbReference type="AlphaFoldDB" id="A0A813ACL2"/>
<dbReference type="EMBL" id="CAJNJA010058052">
    <property type="protein sequence ID" value="CAE7864336.1"/>
    <property type="molecule type" value="Genomic_DNA"/>
</dbReference>
<reference evidence="1" key="1">
    <citation type="submission" date="2021-02" db="EMBL/GenBank/DDBJ databases">
        <authorList>
            <person name="Dougan E. K."/>
            <person name="Rhodes N."/>
            <person name="Thang M."/>
            <person name="Chan C."/>
        </authorList>
    </citation>
    <scope>NUCLEOTIDE SEQUENCE</scope>
</reference>
<proteinExistence type="predicted"/>
<evidence type="ECO:0000313" key="2">
    <source>
        <dbReference type="Proteomes" id="UP000601435"/>
    </source>
</evidence>
<organism evidence="1 2">
    <name type="scientific">Symbiodinium necroappetens</name>
    <dbReference type="NCBI Taxonomy" id="1628268"/>
    <lineage>
        <taxon>Eukaryota</taxon>
        <taxon>Sar</taxon>
        <taxon>Alveolata</taxon>
        <taxon>Dinophyceae</taxon>
        <taxon>Suessiales</taxon>
        <taxon>Symbiodiniaceae</taxon>
        <taxon>Symbiodinium</taxon>
    </lineage>
</organism>
<keyword evidence="2" id="KW-1185">Reference proteome</keyword>
<sequence length="500" mass="55239">AVSMSAGEQKLLEVLSGMQQTQALLAQMFQQQSAGSSQASAAEFGCKSRDEELVRWATWSWEFEQYLGTLDREYILDFKRLADHPKKEIVFGTLSSAEQDRARIMYGLLASLVNDRLRRVLKTIPHQNGYEGYRQIALDLKPSSRTRALALMTAISSWPLFDQKQGLLSQVVRLEQAMSEYDAIASQSLSDDQKVASLLRCLSGPLMKHVQLVMEDHWTYDTLRALVLRFDAASSKWSSSIAATYGLGEKGGSYTNGPTPMEIDRIGHYKRECRAYQAYLREHPNEAPGARQVQAKAKVNRVSMIDLTAFSPGTSARGSLCAVRFAEHVSSVFDISASDHDAAWTVSPSVLEQKNIRAVTTADLAESDDESSAIDIIIDSGADESCLPAEMAWCGTSLGGATADFADAQGHLLDIMDHRCHEFQEIVPGVWCLSVMSDHFIDVTAAMPTSELPYRTTLIEVEGSWRLAEMSQFVYGLDDPAAALPEVTEPCNCIVFAHEQ</sequence>